<feature type="compositionally biased region" description="Low complexity" evidence="1">
    <location>
        <begin position="47"/>
        <end position="67"/>
    </location>
</feature>
<reference evidence="2 3" key="1">
    <citation type="journal article" name="Sci. Rep.">
        <title>Telomere-to-telomere assembled and centromere annotated genomes of the two main subspecies of the button mushroom Agaricus bisporus reveal especially polymorphic chromosome ends.</title>
        <authorList>
            <person name="Sonnenberg A.S.M."/>
            <person name="Sedaghat-Telgerd N."/>
            <person name="Lavrijssen B."/>
            <person name="Ohm R.A."/>
            <person name="Hendrickx P.M."/>
            <person name="Scholtmeijer K."/>
            <person name="Baars J.J.P."/>
            <person name="van Peer A."/>
        </authorList>
    </citation>
    <scope>NUCLEOTIDE SEQUENCE [LARGE SCALE GENOMIC DNA]</scope>
    <source>
        <strain evidence="2 3">H119_p4</strain>
    </source>
</reference>
<feature type="compositionally biased region" description="Polar residues" evidence="1">
    <location>
        <begin position="290"/>
        <end position="299"/>
    </location>
</feature>
<dbReference type="EMBL" id="JABXXO010000003">
    <property type="protein sequence ID" value="KAF7782304.1"/>
    <property type="molecule type" value="Genomic_DNA"/>
</dbReference>
<evidence type="ECO:0000313" key="2">
    <source>
        <dbReference type="EMBL" id="KAF7782304.1"/>
    </source>
</evidence>
<dbReference type="Proteomes" id="UP000629468">
    <property type="component" value="Unassembled WGS sequence"/>
</dbReference>
<dbReference type="OMA" id="EHCRAWY"/>
<gene>
    <name evidence="2" type="ORF">Agabi119p4_1680</name>
</gene>
<accession>A0A8H7F7Z7</accession>
<dbReference type="AlphaFoldDB" id="A0A8H7F7Z7"/>
<evidence type="ECO:0000256" key="1">
    <source>
        <dbReference type="SAM" id="MobiDB-lite"/>
    </source>
</evidence>
<feature type="region of interest" description="Disordered" evidence="1">
    <location>
        <begin position="45"/>
        <end position="89"/>
    </location>
</feature>
<proteinExistence type="predicted"/>
<comment type="caution">
    <text evidence="2">The sequence shown here is derived from an EMBL/GenBank/DDBJ whole genome shotgun (WGS) entry which is preliminary data.</text>
</comment>
<protein>
    <submittedName>
        <fullName evidence="2">Uncharacterized protein</fullName>
    </submittedName>
</protein>
<feature type="region of interest" description="Disordered" evidence="1">
    <location>
        <begin position="1"/>
        <end position="24"/>
    </location>
</feature>
<evidence type="ECO:0000313" key="3">
    <source>
        <dbReference type="Proteomes" id="UP000629468"/>
    </source>
</evidence>
<organism evidence="2 3">
    <name type="scientific">Agaricus bisporus var. burnettii</name>
    <dbReference type="NCBI Taxonomy" id="192524"/>
    <lineage>
        <taxon>Eukaryota</taxon>
        <taxon>Fungi</taxon>
        <taxon>Dikarya</taxon>
        <taxon>Basidiomycota</taxon>
        <taxon>Agaricomycotina</taxon>
        <taxon>Agaricomycetes</taxon>
        <taxon>Agaricomycetidae</taxon>
        <taxon>Agaricales</taxon>
        <taxon>Agaricineae</taxon>
        <taxon>Agaricaceae</taxon>
        <taxon>Agaricus</taxon>
    </lineage>
</organism>
<sequence length="456" mass="50949">MAGPSYRLQAPRPRQPPPPLAFDDTKFRRASTISSHRDSLTLLYDLPLSTTSPPISPKSPRTPTSPTFARHSQLSKSGRPTPPPSARNRAQTPIALRDLEKFAELCTAWFYKQDERAGQAVARTLSSLPPYHQAPFARVQSSIREAFHRSVAARRHAELQAHLSFIQPGASLSAHLRPNPGSKEAQKERYDHMQRFIDSWCTAGIPGTKPFFEGLWAVLRLQVIPETLGGAGRNRIEWEFDDAVLKESAGKDFMLEAVELLKGVLAFEEQPSSKHFGTAYEANPPPLYPDTQTPLSSTVAKRARAPADPFSDTPPPSRSIATHSSFAATAVKLSEEPLSPTAAMGYDISKVLQMENSGDEDMEEEYMRIWTSPDLANPEILQLLGLFPSFVSRRILPRFQVTASRPTDIEGGEDADGKIRVRFGTGSMWISSRQRGDGWNGSWWTRFVHWWKRLFC</sequence>
<name>A0A8H7F7Z7_AGABI</name>
<feature type="region of interest" description="Disordered" evidence="1">
    <location>
        <begin position="286"/>
        <end position="318"/>
    </location>
</feature>